<gene>
    <name evidence="1" type="ORF">KDK_70240</name>
</gene>
<comment type="caution">
    <text evidence="1">The sequence shown here is derived from an EMBL/GenBank/DDBJ whole genome shotgun (WGS) entry which is preliminary data.</text>
</comment>
<evidence type="ECO:0000313" key="2">
    <source>
        <dbReference type="Proteomes" id="UP000287188"/>
    </source>
</evidence>
<dbReference type="RefSeq" id="WP_126556697.1">
    <property type="nucleotide sequence ID" value="NZ_BIFS01000002.1"/>
</dbReference>
<dbReference type="Proteomes" id="UP000287188">
    <property type="component" value="Unassembled WGS sequence"/>
</dbReference>
<dbReference type="AlphaFoldDB" id="A0A402AVX3"/>
<name>A0A402AVX3_9CHLR</name>
<keyword evidence="2" id="KW-1185">Reference proteome</keyword>
<proteinExistence type="predicted"/>
<protein>
    <submittedName>
        <fullName evidence="1">Uncharacterized protein</fullName>
    </submittedName>
</protein>
<accession>A0A402AVX3</accession>
<sequence>MLFVTVYGPELESLYSFIRKHTHSHGGVDRAFVYASFVPHANISSKGQTKNIDDGLTYLRSAELIEGDDCYATTPFEDDIEEKLAFSALLLRRFRKMEQLFPRGIMTDHLYITLLEQLYVLPNRVWVGDVHGAANQLELAQQIGGISIEKVNAWKRVMEFLGVGYRMGSGFLCQYNPNLVHHIMQYWPQREGTLQEFLEDYLQCYLPCLTSRDEVSLPILATLEHLEQQDCIKLSTKQDSPSRPYFGTRRLRGIKML</sequence>
<organism evidence="1 2">
    <name type="scientific">Dictyobacter kobayashii</name>
    <dbReference type="NCBI Taxonomy" id="2014872"/>
    <lineage>
        <taxon>Bacteria</taxon>
        <taxon>Bacillati</taxon>
        <taxon>Chloroflexota</taxon>
        <taxon>Ktedonobacteria</taxon>
        <taxon>Ktedonobacterales</taxon>
        <taxon>Dictyobacteraceae</taxon>
        <taxon>Dictyobacter</taxon>
    </lineage>
</organism>
<reference evidence="2" key="1">
    <citation type="submission" date="2018-12" db="EMBL/GenBank/DDBJ databases">
        <title>Tengunoibacter tsumagoiensis gen. nov., sp. nov., Dictyobacter kobayashii sp. nov., D. alpinus sp. nov., and D. joshuensis sp. nov. and description of Dictyobacteraceae fam. nov. within the order Ktedonobacterales isolated from Tengu-no-mugimeshi.</title>
        <authorList>
            <person name="Wang C.M."/>
            <person name="Zheng Y."/>
            <person name="Sakai Y."/>
            <person name="Toyoda A."/>
            <person name="Minakuchi Y."/>
            <person name="Abe K."/>
            <person name="Yokota A."/>
            <person name="Yabe S."/>
        </authorList>
    </citation>
    <scope>NUCLEOTIDE SEQUENCE [LARGE SCALE GENOMIC DNA]</scope>
    <source>
        <strain evidence="2">Uno11</strain>
    </source>
</reference>
<evidence type="ECO:0000313" key="1">
    <source>
        <dbReference type="EMBL" id="GCE23224.1"/>
    </source>
</evidence>
<dbReference type="EMBL" id="BIFS01000002">
    <property type="protein sequence ID" value="GCE23224.1"/>
    <property type="molecule type" value="Genomic_DNA"/>
</dbReference>